<name>A0A084SMR2_9BACT</name>
<dbReference type="Proteomes" id="UP000028547">
    <property type="component" value="Unassembled WGS sequence"/>
</dbReference>
<organism evidence="2 3">
    <name type="scientific">Archangium violaceum Cb vi76</name>
    <dbReference type="NCBI Taxonomy" id="1406225"/>
    <lineage>
        <taxon>Bacteria</taxon>
        <taxon>Pseudomonadati</taxon>
        <taxon>Myxococcota</taxon>
        <taxon>Myxococcia</taxon>
        <taxon>Myxococcales</taxon>
        <taxon>Cystobacterineae</taxon>
        <taxon>Archangiaceae</taxon>
        <taxon>Archangium</taxon>
    </lineage>
</organism>
<dbReference type="Pfam" id="PF13304">
    <property type="entry name" value="AAA_21"/>
    <property type="match status" value="1"/>
</dbReference>
<sequence length="436" mass="49078">MLEALHLKNVGPMPETEMEFAPRLNLLTGDNGLGKSFLLDVAWWALTRRWPHDLNSNLTSGYPARPSDVKKAASIDFKLTSKTKSVFYQSKYVPRDESWLGKAGRPWNPGLVIYAHADGGFSVWDPARNYWKKKGSIDIQERLPGYVFSAKEVWNGLEVDIDGKPTLVCNGLLSDWSAWIREKGETAKRMEEILGNLSAQGEHLRVGPLKRLSINDARDIPSIHTAYSAGVPILHASSGVRRMVGLAYMLLWSWNEHARAAEQLGEKRTSQVVMLFDEIESHLHPLWQRSILKSVLHISESLHAKATVQLIAATHSPLILASAEPLFDANKDAWFDLDLEKGHGEPVVTLRRRDFVRRGDVSNWLTSEAFDLKSARSLEAEAAIEQARALLRRTQPPPTLKEAKAVDAELRKAALSDIDPFWVRWGNFMEELRGLK</sequence>
<accession>A0A084SMR2</accession>
<evidence type="ECO:0000313" key="3">
    <source>
        <dbReference type="Proteomes" id="UP000028547"/>
    </source>
</evidence>
<dbReference type="InterPro" id="IPR027417">
    <property type="entry name" value="P-loop_NTPase"/>
</dbReference>
<evidence type="ECO:0000313" key="2">
    <source>
        <dbReference type="EMBL" id="KFA89747.1"/>
    </source>
</evidence>
<comment type="caution">
    <text evidence="2">The sequence shown here is derived from an EMBL/GenBank/DDBJ whole genome shotgun (WGS) entry which is preliminary data.</text>
</comment>
<dbReference type="PANTHER" id="PTHR43581:SF2">
    <property type="entry name" value="EXCINUCLEASE ATPASE SUBUNIT"/>
    <property type="match status" value="1"/>
</dbReference>
<dbReference type="AlphaFoldDB" id="A0A084SMR2"/>
<dbReference type="GO" id="GO:0016887">
    <property type="term" value="F:ATP hydrolysis activity"/>
    <property type="evidence" value="ECO:0007669"/>
    <property type="project" value="InterPro"/>
</dbReference>
<dbReference type="InterPro" id="IPR051396">
    <property type="entry name" value="Bact_Antivir_Def_Nuclease"/>
</dbReference>
<gene>
    <name evidence="2" type="ORF">Q664_33220</name>
</gene>
<dbReference type="SUPFAM" id="SSF52540">
    <property type="entry name" value="P-loop containing nucleoside triphosphate hydrolases"/>
    <property type="match status" value="1"/>
</dbReference>
<protein>
    <recommendedName>
        <fullName evidence="1">ATPase AAA-type core domain-containing protein</fullName>
    </recommendedName>
</protein>
<dbReference type="RefSeq" id="WP_043404214.1">
    <property type="nucleotide sequence ID" value="NZ_JPMI01000233.1"/>
</dbReference>
<dbReference type="Gene3D" id="3.40.50.300">
    <property type="entry name" value="P-loop containing nucleotide triphosphate hydrolases"/>
    <property type="match status" value="2"/>
</dbReference>
<proteinExistence type="predicted"/>
<dbReference type="GO" id="GO:0005524">
    <property type="term" value="F:ATP binding"/>
    <property type="evidence" value="ECO:0007669"/>
    <property type="project" value="InterPro"/>
</dbReference>
<dbReference type="InterPro" id="IPR003959">
    <property type="entry name" value="ATPase_AAA_core"/>
</dbReference>
<dbReference type="EMBL" id="JPMI01000233">
    <property type="protein sequence ID" value="KFA89747.1"/>
    <property type="molecule type" value="Genomic_DNA"/>
</dbReference>
<reference evidence="2 3" key="1">
    <citation type="submission" date="2014-07" db="EMBL/GenBank/DDBJ databases">
        <title>Draft Genome Sequence of Gephyronic Acid Producer, Cystobacter violaceus Strain Cb vi76.</title>
        <authorList>
            <person name="Stevens D.C."/>
            <person name="Young J."/>
            <person name="Carmichael R."/>
            <person name="Tan J."/>
            <person name="Taylor R.E."/>
        </authorList>
    </citation>
    <scope>NUCLEOTIDE SEQUENCE [LARGE SCALE GENOMIC DNA]</scope>
    <source>
        <strain evidence="2 3">Cb vi76</strain>
    </source>
</reference>
<dbReference type="PANTHER" id="PTHR43581">
    <property type="entry name" value="ATP/GTP PHOSPHATASE"/>
    <property type="match status" value="1"/>
</dbReference>
<feature type="domain" description="ATPase AAA-type core" evidence="1">
    <location>
        <begin position="24"/>
        <end position="321"/>
    </location>
</feature>
<evidence type="ECO:0000259" key="1">
    <source>
        <dbReference type="Pfam" id="PF13304"/>
    </source>
</evidence>